<dbReference type="EMBL" id="QKYU01000012">
    <property type="protein sequence ID" value="PZW45073.1"/>
    <property type="molecule type" value="Genomic_DNA"/>
</dbReference>
<evidence type="ECO:0000313" key="8">
    <source>
        <dbReference type="EMBL" id="PZW45073.1"/>
    </source>
</evidence>
<dbReference type="InterPro" id="IPR020471">
    <property type="entry name" value="AKR"/>
</dbReference>
<name>A0A2W7IEZ6_9PROT</name>
<sequence length="275" mass="29412">MIPKYTTDRISIPRLGLGTWRLAGASGQAAVESAIGLGYRHLDTAEMYGNEEMVGMALAASGLPRAEAFVTSKVWWTNLAPDAIRTCCGMSLRRLGLDYLDLYLIHWPAKGMDLGAALDTLVALKEEGLVRAIGVANFPAGLLRKALAHGAPLACLQVEYHAMLDQSRLLEITRPAGMALTAYSPLAQGRMAQDPVMMAIGERLGVTAGQVALAWLLRQEGVVPIPKAGRRESQAANLAAIDVAPLLTEDDLAAIAALPKDRRVVNPAFHPDWAA</sequence>
<gene>
    <name evidence="8" type="ORF">C8P66_11289</name>
</gene>
<dbReference type="InterPro" id="IPR036812">
    <property type="entry name" value="NAD(P)_OxRdtase_dom_sf"/>
</dbReference>
<reference evidence="8 9" key="1">
    <citation type="submission" date="2018-06" db="EMBL/GenBank/DDBJ databases">
        <title>Genomic Encyclopedia of Archaeal and Bacterial Type Strains, Phase II (KMG-II): from individual species to whole genera.</title>
        <authorList>
            <person name="Goeker M."/>
        </authorList>
    </citation>
    <scope>NUCLEOTIDE SEQUENCE [LARGE SCALE GENOMIC DNA]</scope>
    <source>
        <strain evidence="8 9">DSM 24525</strain>
    </source>
</reference>
<evidence type="ECO:0000259" key="7">
    <source>
        <dbReference type="Pfam" id="PF00248"/>
    </source>
</evidence>
<dbReference type="PANTHER" id="PTHR43827">
    <property type="entry name" value="2,5-DIKETO-D-GLUCONIC ACID REDUCTASE"/>
    <property type="match status" value="1"/>
</dbReference>
<organism evidence="8 9">
    <name type="scientific">Humitalea rosea</name>
    <dbReference type="NCBI Taxonomy" id="990373"/>
    <lineage>
        <taxon>Bacteria</taxon>
        <taxon>Pseudomonadati</taxon>
        <taxon>Pseudomonadota</taxon>
        <taxon>Alphaproteobacteria</taxon>
        <taxon>Acetobacterales</taxon>
        <taxon>Roseomonadaceae</taxon>
        <taxon>Humitalea</taxon>
    </lineage>
</organism>
<dbReference type="OrthoDB" id="9768793at2"/>
<feature type="binding site" evidence="5">
    <location>
        <position position="106"/>
    </location>
    <ligand>
        <name>substrate</name>
    </ligand>
</feature>
<keyword evidence="2" id="KW-0521">NADP</keyword>
<evidence type="ECO:0000313" key="9">
    <source>
        <dbReference type="Proteomes" id="UP000249688"/>
    </source>
</evidence>
<dbReference type="AlphaFoldDB" id="A0A2W7IEZ6"/>
<protein>
    <submittedName>
        <fullName evidence="8">2,5-diketo-D-gluconate reductase B</fullName>
    </submittedName>
</protein>
<evidence type="ECO:0000256" key="5">
    <source>
        <dbReference type="PIRSR" id="PIRSR000097-2"/>
    </source>
</evidence>
<evidence type="ECO:0000256" key="2">
    <source>
        <dbReference type="ARBA" id="ARBA00022857"/>
    </source>
</evidence>
<evidence type="ECO:0000256" key="1">
    <source>
        <dbReference type="ARBA" id="ARBA00007905"/>
    </source>
</evidence>
<dbReference type="Pfam" id="PF00248">
    <property type="entry name" value="Aldo_ket_red"/>
    <property type="match status" value="1"/>
</dbReference>
<evidence type="ECO:0000256" key="3">
    <source>
        <dbReference type="ARBA" id="ARBA00023002"/>
    </source>
</evidence>
<feature type="domain" description="NADP-dependent oxidoreductase" evidence="7">
    <location>
        <begin position="14"/>
        <end position="258"/>
    </location>
</feature>
<evidence type="ECO:0000256" key="4">
    <source>
        <dbReference type="PIRSR" id="PIRSR000097-1"/>
    </source>
</evidence>
<dbReference type="Proteomes" id="UP000249688">
    <property type="component" value="Unassembled WGS sequence"/>
</dbReference>
<feature type="active site" description="Proton donor" evidence="4">
    <location>
        <position position="48"/>
    </location>
</feature>
<comment type="caution">
    <text evidence="8">The sequence shown here is derived from an EMBL/GenBank/DDBJ whole genome shotgun (WGS) entry which is preliminary data.</text>
</comment>
<dbReference type="PRINTS" id="PR00069">
    <property type="entry name" value="ALDKETRDTASE"/>
</dbReference>
<dbReference type="PIRSF" id="PIRSF000097">
    <property type="entry name" value="AKR"/>
    <property type="match status" value="1"/>
</dbReference>
<keyword evidence="3" id="KW-0560">Oxidoreductase</keyword>
<dbReference type="SUPFAM" id="SSF51430">
    <property type="entry name" value="NAD(P)-linked oxidoreductase"/>
    <property type="match status" value="1"/>
</dbReference>
<dbReference type="InterPro" id="IPR023210">
    <property type="entry name" value="NADP_OxRdtase_dom"/>
</dbReference>
<keyword evidence="9" id="KW-1185">Reference proteome</keyword>
<dbReference type="PROSITE" id="PS00798">
    <property type="entry name" value="ALDOKETO_REDUCTASE_1"/>
    <property type="match status" value="1"/>
</dbReference>
<dbReference type="Gene3D" id="3.20.20.100">
    <property type="entry name" value="NADP-dependent oxidoreductase domain"/>
    <property type="match status" value="1"/>
</dbReference>
<dbReference type="GO" id="GO:0016616">
    <property type="term" value="F:oxidoreductase activity, acting on the CH-OH group of donors, NAD or NADP as acceptor"/>
    <property type="evidence" value="ECO:0007669"/>
    <property type="project" value="UniProtKB-ARBA"/>
</dbReference>
<dbReference type="InterPro" id="IPR018170">
    <property type="entry name" value="Aldo/ket_reductase_CS"/>
</dbReference>
<comment type="similarity">
    <text evidence="1">Belongs to the aldo/keto reductase family.</text>
</comment>
<evidence type="ECO:0000256" key="6">
    <source>
        <dbReference type="PIRSR" id="PIRSR000097-3"/>
    </source>
</evidence>
<feature type="site" description="Lowers pKa of active site Tyr" evidence="6">
    <location>
        <position position="73"/>
    </location>
</feature>
<proteinExistence type="inferred from homology"/>
<dbReference type="PANTHER" id="PTHR43827:SF3">
    <property type="entry name" value="NADP-DEPENDENT OXIDOREDUCTASE DOMAIN-CONTAINING PROTEIN"/>
    <property type="match status" value="1"/>
</dbReference>
<accession>A0A2W7IEZ6</accession>
<dbReference type="RefSeq" id="WP_111398490.1">
    <property type="nucleotide sequence ID" value="NZ_QKYU01000012.1"/>
</dbReference>